<protein>
    <submittedName>
        <fullName evidence="2">Uncharacterized protein</fullName>
    </submittedName>
</protein>
<accession>A0A4Z2EQH7</accession>
<name>A0A4Z2EQH7_9TELE</name>
<organism evidence="2 3">
    <name type="scientific">Liparis tanakae</name>
    <name type="common">Tanaka's snailfish</name>
    <dbReference type="NCBI Taxonomy" id="230148"/>
    <lineage>
        <taxon>Eukaryota</taxon>
        <taxon>Metazoa</taxon>
        <taxon>Chordata</taxon>
        <taxon>Craniata</taxon>
        <taxon>Vertebrata</taxon>
        <taxon>Euteleostomi</taxon>
        <taxon>Actinopterygii</taxon>
        <taxon>Neopterygii</taxon>
        <taxon>Teleostei</taxon>
        <taxon>Neoteleostei</taxon>
        <taxon>Acanthomorphata</taxon>
        <taxon>Eupercaria</taxon>
        <taxon>Perciformes</taxon>
        <taxon>Cottioidei</taxon>
        <taxon>Cottales</taxon>
        <taxon>Liparidae</taxon>
        <taxon>Liparis</taxon>
    </lineage>
</organism>
<gene>
    <name evidence="2" type="ORF">EYF80_059224</name>
</gene>
<feature type="region of interest" description="Disordered" evidence="1">
    <location>
        <begin position="32"/>
        <end position="57"/>
    </location>
</feature>
<evidence type="ECO:0000313" key="2">
    <source>
        <dbReference type="EMBL" id="TNN30624.1"/>
    </source>
</evidence>
<feature type="compositionally biased region" description="Polar residues" evidence="1">
    <location>
        <begin position="113"/>
        <end position="131"/>
    </location>
</feature>
<reference evidence="2 3" key="1">
    <citation type="submission" date="2019-03" db="EMBL/GenBank/DDBJ databases">
        <title>First draft genome of Liparis tanakae, snailfish: a comprehensive survey of snailfish specific genes.</title>
        <authorList>
            <person name="Kim W."/>
            <person name="Song I."/>
            <person name="Jeong J.-H."/>
            <person name="Kim D."/>
            <person name="Kim S."/>
            <person name="Ryu S."/>
            <person name="Song J.Y."/>
            <person name="Lee S.K."/>
        </authorList>
    </citation>
    <scope>NUCLEOTIDE SEQUENCE [LARGE SCALE GENOMIC DNA]</scope>
    <source>
        <tissue evidence="2">Muscle</tissue>
    </source>
</reference>
<evidence type="ECO:0000256" key="1">
    <source>
        <dbReference type="SAM" id="MobiDB-lite"/>
    </source>
</evidence>
<proteinExistence type="predicted"/>
<dbReference type="Proteomes" id="UP000314294">
    <property type="component" value="Unassembled WGS sequence"/>
</dbReference>
<comment type="caution">
    <text evidence="2">The sequence shown here is derived from an EMBL/GenBank/DDBJ whole genome shotgun (WGS) entry which is preliminary data.</text>
</comment>
<feature type="region of interest" description="Disordered" evidence="1">
    <location>
        <begin position="87"/>
        <end position="131"/>
    </location>
</feature>
<sequence length="131" mass="14497">MKEYSMLHARASPWMLNGLSMTKFPFQTTDRLTGSGTGGAKENQVSVRRQPGPHTSHLISSHLISSHLISSHLISSHLISSHRHHWNTRPVDRQLLRPGRGRVDLLTSGPPVSLSSDPRPTGSRTLLLQGR</sequence>
<evidence type="ECO:0000313" key="3">
    <source>
        <dbReference type="Proteomes" id="UP000314294"/>
    </source>
</evidence>
<dbReference type="EMBL" id="SRLO01004283">
    <property type="protein sequence ID" value="TNN30624.1"/>
    <property type="molecule type" value="Genomic_DNA"/>
</dbReference>
<dbReference type="AlphaFoldDB" id="A0A4Z2EQH7"/>
<keyword evidence="3" id="KW-1185">Reference proteome</keyword>